<name>A0A2I0JL55_PUNGR</name>
<reference evidence="1 2" key="1">
    <citation type="submission" date="2017-11" db="EMBL/GenBank/DDBJ databases">
        <title>De-novo sequencing of pomegranate (Punica granatum L.) genome.</title>
        <authorList>
            <person name="Akparov Z."/>
            <person name="Amiraslanov A."/>
            <person name="Hajiyeva S."/>
            <person name="Abbasov M."/>
            <person name="Kaur K."/>
            <person name="Hamwieh A."/>
            <person name="Solovyev V."/>
            <person name="Salamov A."/>
            <person name="Braich B."/>
            <person name="Kosarev P."/>
            <person name="Mahmoud A."/>
            <person name="Hajiyev E."/>
            <person name="Babayeva S."/>
            <person name="Izzatullayeva V."/>
            <person name="Mammadov A."/>
            <person name="Mammadov A."/>
            <person name="Sharifova S."/>
            <person name="Ojaghi J."/>
            <person name="Eynullazada K."/>
            <person name="Bayramov B."/>
            <person name="Abdulazimova A."/>
            <person name="Shahmuradov I."/>
        </authorList>
    </citation>
    <scope>NUCLEOTIDE SEQUENCE [LARGE SCALE GENOMIC DNA]</scope>
    <source>
        <strain evidence="2">cv. AG2017</strain>
        <tissue evidence="1">Leaf</tissue>
    </source>
</reference>
<comment type="caution">
    <text evidence="1">The sequence shown here is derived from an EMBL/GenBank/DDBJ whole genome shotgun (WGS) entry which is preliminary data.</text>
</comment>
<sequence length="96" mass="10470">MEQRALLIFLILSLGCFGALWTNWRLHNNILDLLGPLINSSDLRLPSSALTASSFKLITSRPPSEIGVNGEVRVICGDCSEDAHEALLEKPNPSDP</sequence>
<proteinExistence type="predicted"/>
<organism evidence="1 2">
    <name type="scientific">Punica granatum</name>
    <name type="common">Pomegranate</name>
    <dbReference type="NCBI Taxonomy" id="22663"/>
    <lineage>
        <taxon>Eukaryota</taxon>
        <taxon>Viridiplantae</taxon>
        <taxon>Streptophyta</taxon>
        <taxon>Embryophyta</taxon>
        <taxon>Tracheophyta</taxon>
        <taxon>Spermatophyta</taxon>
        <taxon>Magnoliopsida</taxon>
        <taxon>eudicotyledons</taxon>
        <taxon>Gunneridae</taxon>
        <taxon>Pentapetalae</taxon>
        <taxon>rosids</taxon>
        <taxon>malvids</taxon>
        <taxon>Myrtales</taxon>
        <taxon>Lythraceae</taxon>
        <taxon>Punica</taxon>
    </lineage>
</organism>
<dbReference type="PROSITE" id="PS51257">
    <property type="entry name" value="PROKAR_LIPOPROTEIN"/>
    <property type="match status" value="1"/>
</dbReference>
<dbReference type="EMBL" id="PGOL01001549">
    <property type="protein sequence ID" value="PKI56957.1"/>
    <property type="molecule type" value="Genomic_DNA"/>
</dbReference>
<accession>A0A2I0JL55</accession>
<dbReference type="Proteomes" id="UP000233551">
    <property type="component" value="Unassembled WGS sequence"/>
</dbReference>
<evidence type="ECO:0000313" key="1">
    <source>
        <dbReference type="EMBL" id="PKI56957.1"/>
    </source>
</evidence>
<evidence type="ECO:0000313" key="2">
    <source>
        <dbReference type="Proteomes" id="UP000233551"/>
    </source>
</evidence>
<gene>
    <name evidence="1" type="ORF">CRG98_022631</name>
</gene>
<dbReference type="AlphaFoldDB" id="A0A2I0JL55"/>
<protein>
    <submittedName>
        <fullName evidence="1">Uncharacterized protein</fullName>
    </submittedName>
</protein>
<keyword evidence="2" id="KW-1185">Reference proteome</keyword>